<dbReference type="Pfam" id="PF06918">
    <property type="entry name" value="DUF1280"/>
    <property type="match status" value="1"/>
</dbReference>
<proteinExistence type="predicted"/>
<dbReference type="EnsemblMetazoa" id="Aqu2.1.44497_001">
    <property type="protein sequence ID" value="Aqu2.1.44497_001"/>
    <property type="gene ID" value="Aqu2.1.44497"/>
</dbReference>
<dbReference type="InParanoid" id="A0A1X7VVY0"/>
<reference evidence="1" key="1">
    <citation type="submission" date="2017-05" db="UniProtKB">
        <authorList>
            <consortium name="EnsemblMetazoa"/>
        </authorList>
    </citation>
    <scope>IDENTIFICATION</scope>
</reference>
<dbReference type="AlphaFoldDB" id="A0A1X7VVY0"/>
<dbReference type="PANTHER" id="PTHR31424:SF3">
    <property type="entry name" value="RING-TYPE DOMAIN-CONTAINING PROTEIN"/>
    <property type="match status" value="1"/>
</dbReference>
<evidence type="ECO:0000313" key="1">
    <source>
        <dbReference type="EnsemblMetazoa" id="Aqu2.1.44497_001"/>
    </source>
</evidence>
<accession>A0A1X7VVY0</accession>
<dbReference type="InterPro" id="IPR009689">
    <property type="entry name" value="DUF1280"/>
</dbReference>
<name>A0A1X7VVY0_AMPQE</name>
<dbReference type="PANTHER" id="PTHR31424">
    <property type="entry name" value="PROTEIN CBG23806"/>
    <property type="match status" value="1"/>
</dbReference>
<protein>
    <submittedName>
        <fullName evidence="1">Uncharacterized protein</fullName>
    </submittedName>
</protein>
<sequence>MASEKQLRDLMKTQLNEIEICSEAVPFCFELKRGGGGHELRPGAMGYVQDLKALIFYQIEENDKLNRLTWHDGLIPPNELRIKVGSDRGGSSFKISFHIINGAKRNSVKNSTVFAVFEAPDSVSNLI</sequence>
<organism evidence="1">
    <name type="scientific">Amphimedon queenslandica</name>
    <name type="common">Sponge</name>
    <dbReference type="NCBI Taxonomy" id="400682"/>
    <lineage>
        <taxon>Eukaryota</taxon>
        <taxon>Metazoa</taxon>
        <taxon>Porifera</taxon>
        <taxon>Demospongiae</taxon>
        <taxon>Heteroscleromorpha</taxon>
        <taxon>Haplosclerida</taxon>
        <taxon>Niphatidae</taxon>
        <taxon>Amphimedon</taxon>
    </lineage>
</organism>
<dbReference type="OrthoDB" id="10062908at2759"/>